<feature type="domain" description="Methyltransferase" evidence="1">
    <location>
        <begin position="47"/>
        <end position="139"/>
    </location>
</feature>
<protein>
    <submittedName>
        <fullName evidence="2">Class I SAM-dependent methyltransferase</fullName>
    </submittedName>
</protein>
<comment type="caution">
    <text evidence="2">The sequence shown here is derived from an EMBL/GenBank/DDBJ whole genome shotgun (WGS) entry which is preliminary data.</text>
</comment>
<evidence type="ECO:0000259" key="1">
    <source>
        <dbReference type="Pfam" id="PF13649"/>
    </source>
</evidence>
<evidence type="ECO:0000313" key="2">
    <source>
        <dbReference type="EMBL" id="MBI3128265.1"/>
    </source>
</evidence>
<reference evidence="2" key="1">
    <citation type="submission" date="2020-07" db="EMBL/GenBank/DDBJ databases">
        <title>Huge and variable diversity of episymbiotic CPR bacteria and DPANN archaea in groundwater ecosystems.</title>
        <authorList>
            <person name="He C.Y."/>
            <person name="Keren R."/>
            <person name="Whittaker M."/>
            <person name="Farag I.F."/>
            <person name="Doudna J."/>
            <person name="Cate J.H.D."/>
            <person name="Banfield J.F."/>
        </authorList>
    </citation>
    <scope>NUCLEOTIDE SEQUENCE</scope>
    <source>
        <strain evidence="2">NC_groundwater_763_Ag_S-0.2um_68_21</strain>
    </source>
</reference>
<dbReference type="InterPro" id="IPR029063">
    <property type="entry name" value="SAM-dependent_MTases_sf"/>
</dbReference>
<proteinExistence type="predicted"/>
<accession>A0A932HYW9</accession>
<gene>
    <name evidence="2" type="ORF">HYZ11_11720</name>
</gene>
<dbReference type="CDD" id="cd02440">
    <property type="entry name" value="AdoMet_MTases"/>
    <property type="match status" value="1"/>
</dbReference>
<evidence type="ECO:0000313" key="3">
    <source>
        <dbReference type="Proteomes" id="UP000782312"/>
    </source>
</evidence>
<dbReference type="GO" id="GO:0008168">
    <property type="term" value="F:methyltransferase activity"/>
    <property type="evidence" value="ECO:0007669"/>
    <property type="project" value="UniProtKB-KW"/>
</dbReference>
<dbReference type="GO" id="GO:0032259">
    <property type="term" value="P:methylation"/>
    <property type="evidence" value="ECO:0007669"/>
    <property type="project" value="UniProtKB-KW"/>
</dbReference>
<dbReference type="AlphaFoldDB" id="A0A932HYW9"/>
<organism evidence="2 3">
    <name type="scientific">Tectimicrobiota bacterium</name>
    <dbReference type="NCBI Taxonomy" id="2528274"/>
    <lineage>
        <taxon>Bacteria</taxon>
        <taxon>Pseudomonadati</taxon>
        <taxon>Nitrospinota/Tectimicrobiota group</taxon>
        <taxon>Candidatus Tectimicrobiota</taxon>
    </lineage>
</organism>
<name>A0A932HYW9_UNCTE</name>
<dbReference type="SUPFAM" id="SSF53335">
    <property type="entry name" value="S-adenosyl-L-methionine-dependent methyltransferases"/>
    <property type="match status" value="1"/>
</dbReference>
<dbReference type="Gene3D" id="2.20.25.110">
    <property type="entry name" value="S-adenosyl-L-methionine-dependent methyltransferases"/>
    <property type="match status" value="1"/>
</dbReference>
<dbReference type="Proteomes" id="UP000782312">
    <property type="component" value="Unassembled WGS sequence"/>
</dbReference>
<dbReference type="Pfam" id="PF13649">
    <property type="entry name" value="Methyltransf_25"/>
    <property type="match status" value="1"/>
</dbReference>
<dbReference type="PANTHER" id="PTHR43591">
    <property type="entry name" value="METHYLTRANSFERASE"/>
    <property type="match status" value="1"/>
</dbReference>
<dbReference type="EMBL" id="JACPUR010000025">
    <property type="protein sequence ID" value="MBI3128265.1"/>
    <property type="molecule type" value="Genomic_DNA"/>
</dbReference>
<keyword evidence="2" id="KW-0808">Transferase</keyword>
<sequence length="251" mass="27857">MAPDAAPWYASGFDEHYPLMQTFEEAWTEVQAASVEVLLDLPPGARILDLCCGYGRHSRAWGRNGHWTAGLDLSAPLLRRARDEEPGGRWARGDMRRLPFAAGAFDAAAILFSSFGYFDTRAEDLASLQEIHRILRPGGGVYLELRNPDHLRHHVPPDDAVTIQGVWVAESSRIAPSSEGDRYEIRRHIRAPGQPERRYFYSMRLYRPGEIRDALLAAGFADIALYGDFQGSPASPALSRLIATAQKAGDP</sequence>
<dbReference type="Gene3D" id="3.40.50.150">
    <property type="entry name" value="Vaccinia Virus protein VP39"/>
    <property type="match status" value="1"/>
</dbReference>
<keyword evidence="2" id="KW-0489">Methyltransferase</keyword>
<dbReference type="InterPro" id="IPR041698">
    <property type="entry name" value="Methyltransf_25"/>
</dbReference>
<dbReference type="PANTHER" id="PTHR43591:SF110">
    <property type="entry name" value="RHODANESE DOMAIN-CONTAINING PROTEIN"/>
    <property type="match status" value="1"/>
</dbReference>